<protein>
    <recommendedName>
        <fullName evidence="4">BRCT domain-containing protein</fullName>
    </recommendedName>
</protein>
<evidence type="ECO:0008006" key="4">
    <source>
        <dbReference type="Google" id="ProtNLM"/>
    </source>
</evidence>
<accession>A0AAD7ADE6</accession>
<feature type="region of interest" description="Disordered" evidence="1">
    <location>
        <begin position="225"/>
        <end position="263"/>
    </location>
</feature>
<evidence type="ECO:0000313" key="2">
    <source>
        <dbReference type="EMBL" id="KAJ7355729.1"/>
    </source>
</evidence>
<dbReference type="AlphaFoldDB" id="A0AAD7ADE6"/>
<sequence length="306" mass="33995">MLFDGIIACFSPSVDASLRSAWVKHGGSLTVSKQEFYQTNVFFCDGPYDPWLKQSLVVRHAQWISKSVSEQFSVPVAKYLLDDQFDPTKIASARQIPNNSLKQARKPPTPHQPLVCHEEPPEIAAKPNTLKRAFDSENHDESSTEIDLRPLKRARTRPVPSPQFVATSGVHTPAPAIFPTRAARTSIFYPSPANSSPLKTLNYPKPAPRAAKPLRRIDFTALKPTPTMPALSFPRPRPTRRSTAADPRTNPSNDIPDSAFVANDPPRTTIAEILSAPRSAAYRFLVSETYQEKVFLCSKLHCQPSI</sequence>
<proteinExistence type="predicted"/>
<name>A0AAD7ADE6_9AGAR</name>
<keyword evidence="3" id="KW-1185">Reference proteome</keyword>
<evidence type="ECO:0000256" key="1">
    <source>
        <dbReference type="SAM" id="MobiDB-lite"/>
    </source>
</evidence>
<organism evidence="2 3">
    <name type="scientific">Mycena albidolilacea</name>
    <dbReference type="NCBI Taxonomy" id="1033008"/>
    <lineage>
        <taxon>Eukaryota</taxon>
        <taxon>Fungi</taxon>
        <taxon>Dikarya</taxon>
        <taxon>Basidiomycota</taxon>
        <taxon>Agaricomycotina</taxon>
        <taxon>Agaricomycetes</taxon>
        <taxon>Agaricomycetidae</taxon>
        <taxon>Agaricales</taxon>
        <taxon>Marasmiineae</taxon>
        <taxon>Mycenaceae</taxon>
        <taxon>Mycena</taxon>
    </lineage>
</organism>
<gene>
    <name evidence="2" type="ORF">DFH08DRAFT_955188</name>
</gene>
<evidence type="ECO:0000313" key="3">
    <source>
        <dbReference type="Proteomes" id="UP001218218"/>
    </source>
</evidence>
<dbReference type="EMBL" id="JARIHO010000009">
    <property type="protein sequence ID" value="KAJ7355729.1"/>
    <property type="molecule type" value="Genomic_DNA"/>
</dbReference>
<reference evidence="2" key="1">
    <citation type="submission" date="2023-03" db="EMBL/GenBank/DDBJ databases">
        <title>Massive genome expansion in bonnet fungi (Mycena s.s.) driven by repeated elements and novel gene families across ecological guilds.</title>
        <authorList>
            <consortium name="Lawrence Berkeley National Laboratory"/>
            <person name="Harder C.B."/>
            <person name="Miyauchi S."/>
            <person name="Viragh M."/>
            <person name="Kuo A."/>
            <person name="Thoen E."/>
            <person name="Andreopoulos B."/>
            <person name="Lu D."/>
            <person name="Skrede I."/>
            <person name="Drula E."/>
            <person name="Henrissat B."/>
            <person name="Morin E."/>
            <person name="Kohler A."/>
            <person name="Barry K."/>
            <person name="LaButti K."/>
            <person name="Morin E."/>
            <person name="Salamov A."/>
            <person name="Lipzen A."/>
            <person name="Mereny Z."/>
            <person name="Hegedus B."/>
            <person name="Baldrian P."/>
            <person name="Stursova M."/>
            <person name="Weitz H."/>
            <person name="Taylor A."/>
            <person name="Grigoriev I.V."/>
            <person name="Nagy L.G."/>
            <person name="Martin F."/>
            <person name="Kauserud H."/>
        </authorList>
    </citation>
    <scope>NUCLEOTIDE SEQUENCE</scope>
    <source>
        <strain evidence="2">CBHHK002</strain>
    </source>
</reference>
<dbReference type="Proteomes" id="UP001218218">
    <property type="component" value="Unassembled WGS sequence"/>
</dbReference>
<comment type="caution">
    <text evidence="2">The sequence shown here is derived from an EMBL/GenBank/DDBJ whole genome shotgun (WGS) entry which is preliminary data.</text>
</comment>